<proteinExistence type="inferred from homology"/>
<keyword evidence="1 4" id="KW-0732">Signal</keyword>
<dbReference type="GO" id="GO:0009279">
    <property type="term" value="C:cell outer membrane"/>
    <property type="evidence" value="ECO:0007669"/>
    <property type="project" value="UniProtKB-SubCell"/>
</dbReference>
<dbReference type="PROSITE" id="PS51257">
    <property type="entry name" value="PROKAR_LIPOPROTEIN"/>
    <property type="match status" value="1"/>
</dbReference>
<dbReference type="Pfam" id="PF13360">
    <property type="entry name" value="PQQ_2"/>
    <property type="match status" value="1"/>
</dbReference>
<dbReference type="Gene3D" id="2.130.10.10">
    <property type="entry name" value="YVTN repeat-like/Quinoprotein amine dehydrogenase"/>
    <property type="match status" value="1"/>
</dbReference>
<evidence type="ECO:0000259" key="5">
    <source>
        <dbReference type="Pfam" id="PF13360"/>
    </source>
</evidence>
<keyword evidence="4" id="KW-0564">Palmitate</keyword>
<dbReference type="InterPro" id="IPR011047">
    <property type="entry name" value="Quinoprotein_ADH-like_sf"/>
</dbReference>
<evidence type="ECO:0000256" key="2">
    <source>
        <dbReference type="ARBA" id="ARBA00023136"/>
    </source>
</evidence>
<dbReference type="PANTHER" id="PTHR34512:SF30">
    <property type="entry name" value="OUTER MEMBRANE PROTEIN ASSEMBLY FACTOR BAMB"/>
    <property type="match status" value="1"/>
</dbReference>
<keyword evidence="4" id="KW-0449">Lipoprotein</keyword>
<evidence type="ECO:0000313" key="6">
    <source>
        <dbReference type="EMBL" id="OFC70665.1"/>
    </source>
</evidence>
<comment type="subunit">
    <text evidence="4">Part of the Bam complex.</text>
</comment>
<evidence type="ECO:0000256" key="3">
    <source>
        <dbReference type="ARBA" id="ARBA00023237"/>
    </source>
</evidence>
<feature type="domain" description="Pyrrolo-quinoline quinone repeat" evidence="5">
    <location>
        <begin position="112"/>
        <end position="329"/>
    </location>
</feature>
<dbReference type="NCBIfam" id="TIGR03300">
    <property type="entry name" value="assembly_YfgL"/>
    <property type="match status" value="1"/>
</dbReference>
<comment type="subcellular location">
    <subcellularLocation>
        <location evidence="4">Cell outer membrane</location>
        <topology evidence="4">Lipid-anchor</topology>
    </subcellularLocation>
</comment>
<keyword evidence="2 4" id="KW-0472">Membrane</keyword>
<sequence length="408" mass="43752">MTRATGLALLLSVSLSGCTTISDWFADEEELEIRRLAPLDAEFKPTVNWETEVGDGVDGYFSHLRPVYANDKLYIADRHGVVAALDPQSGDKIWEKDFAVFKDEGWKSSITNLWSSGASAKIAGLSVSGESVFVGTEDGILMSLNAQSGELNWSKSVEGEILAAPASGEGLVVVNTGAGTLFAFDSETGESAWQNESDVPPLTLRGISTPAISNGGVIVGTPTGKIQVNIIDSGIVAWETPITAPSGATELERIVDVDAAPLLYGGIIYAISYNGTLAAIELRSGRVIWKREYGSYRNVSLEENALYVVDNNSHVYALDRRNGVEMWSQSGLKQRVLTAAEPIGNYIVVGDKWGYVHWINKESGKIAARYDLGGDDDDESVFAAPLRVGNAIIAVTREGDVASLTTPE</sequence>
<keyword evidence="7" id="KW-1185">Reference proteome</keyword>
<dbReference type="PANTHER" id="PTHR34512">
    <property type="entry name" value="CELL SURFACE PROTEIN"/>
    <property type="match status" value="1"/>
</dbReference>
<organism evidence="6 7">
    <name type="scientific">Alteromonas confluentis</name>
    <dbReference type="NCBI Taxonomy" id="1656094"/>
    <lineage>
        <taxon>Bacteria</taxon>
        <taxon>Pseudomonadati</taxon>
        <taxon>Pseudomonadota</taxon>
        <taxon>Gammaproteobacteria</taxon>
        <taxon>Alteromonadales</taxon>
        <taxon>Alteromonadaceae</taxon>
        <taxon>Alteromonas/Salinimonas group</taxon>
        <taxon>Alteromonas</taxon>
    </lineage>
</organism>
<dbReference type="SMART" id="SM00564">
    <property type="entry name" value="PQQ"/>
    <property type="match status" value="7"/>
</dbReference>
<dbReference type="AlphaFoldDB" id="A0A1E7ZAV4"/>
<keyword evidence="3 4" id="KW-0998">Cell outer membrane</keyword>
<gene>
    <name evidence="4" type="primary">bamB</name>
    <name evidence="6" type="ORF">BFC18_12915</name>
</gene>
<evidence type="ECO:0000256" key="4">
    <source>
        <dbReference type="HAMAP-Rule" id="MF_00923"/>
    </source>
</evidence>
<dbReference type="InterPro" id="IPR017687">
    <property type="entry name" value="BamB"/>
</dbReference>
<evidence type="ECO:0000256" key="1">
    <source>
        <dbReference type="ARBA" id="ARBA00022729"/>
    </source>
</evidence>
<dbReference type="STRING" id="1656094.BFC18_12915"/>
<evidence type="ECO:0000313" key="7">
    <source>
        <dbReference type="Proteomes" id="UP000175691"/>
    </source>
</evidence>
<accession>A0A1E7ZAV4</accession>
<comment type="similarity">
    <text evidence="4">Belongs to the BamB family.</text>
</comment>
<comment type="caution">
    <text evidence="6">The sequence shown here is derived from an EMBL/GenBank/DDBJ whole genome shotgun (WGS) entry which is preliminary data.</text>
</comment>
<dbReference type="InterPro" id="IPR002372">
    <property type="entry name" value="PQQ_rpt_dom"/>
</dbReference>
<protein>
    <recommendedName>
        <fullName evidence="4">Outer membrane protein assembly factor BamB</fullName>
    </recommendedName>
</protein>
<dbReference type="EMBL" id="MDHN01000028">
    <property type="protein sequence ID" value="OFC70665.1"/>
    <property type="molecule type" value="Genomic_DNA"/>
</dbReference>
<comment type="function">
    <text evidence="4">Part of the outer membrane protein assembly complex, which is involved in assembly and insertion of beta-barrel proteins into the outer membrane.</text>
</comment>
<dbReference type="GO" id="GO:0043165">
    <property type="term" value="P:Gram-negative-bacterium-type cell outer membrane assembly"/>
    <property type="evidence" value="ECO:0007669"/>
    <property type="project" value="UniProtKB-UniRule"/>
</dbReference>
<name>A0A1E7ZAV4_9ALTE</name>
<dbReference type="Proteomes" id="UP000175691">
    <property type="component" value="Unassembled WGS sequence"/>
</dbReference>
<dbReference type="GO" id="GO:0051205">
    <property type="term" value="P:protein insertion into membrane"/>
    <property type="evidence" value="ECO:0007669"/>
    <property type="project" value="UniProtKB-UniRule"/>
</dbReference>
<dbReference type="InterPro" id="IPR015943">
    <property type="entry name" value="WD40/YVTN_repeat-like_dom_sf"/>
</dbReference>
<reference evidence="6 7" key="1">
    <citation type="submission" date="2016-08" db="EMBL/GenBank/DDBJ databases">
        <authorList>
            <person name="Seilhamer J.J."/>
        </authorList>
    </citation>
    <scope>NUCLEOTIDE SEQUENCE [LARGE SCALE GENOMIC DNA]</scope>
    <source>
        <strain evidence="6 7">KCTC 42603</strain>
    </source>
</reference>
<dbReference type="SUPFAM" id="SSF50998">
    <property type="entry name" value="Quinoprotein alcohol dehydrogenase-like"/>
    <property type="match status" value="1"/>
</dbReference>
<dbReference type="InterPro" id="IPR018391">
    <property type="entry name" value="PQQ_b-propeller_rpt"/>
</dbReference>
<dbReference type="HAMAP" id="MF_00923">
    <property type="entry name" value="OM_assembly_BamB"/>
    <property type="match status" value="1"/>
</dbReference>
<dbReference type="NCBIfam" id="NF008351">
    <property type="entry name" value="PRK11138.1"/>
    <property type="match status" value="1"/>
</dbReference>